<sequence length="136" mass="15080">MTIRKKRSAAEMLTRQLNSTKSKPAESIDDEFALAVARRLEARQIAKVPGVPDDQPEPQWYDISIEMVRRHREFLAEREAKRQAKQQAAQSTPDLIRSTLAGASRQSAPTTMPLNGDRVLRAALAGGAGTINSTRR</sequence>
<protein>
    <submittedName>
        <fullName evidence="2">Uncharacterized protein</fullName>
    </submittedName>
</protein>
<evidence type="ECO:0000313" key="2">
    <source>
        <dbReference type="EMBL" id="TGB41452.1"/>
    </source>
</evidence>
<feature type="region of interest" description="Disordered" evidence="1">
    <location>
        <begin position="78"/>
        <end position="115"/>
    </location>
</feature>
<dbReference type="Proteomes" id="UP000297792">
    <property type="component" value="Unassembled WGS sequence"/>
</dbReference>
<evidence type="ECO:0000256" key="1">
    <source>
        <dbReference type="SAM" id="MobiDB-lite"/>
    </source>
</evidence>
<comment type="caution">
    <text evidence="2">The sequence shown here is derived from an EMBL/GenBank/DDBJ whole genome shotgun (WGS) entry which is preliminary data.</text>
</comment>
<dbReference type="AlphaFoldDB" id="A0A4Z0HSP0"/>
<keyword evidence="3" id="KW-1185">Reference proteome</keyword>
<gene>
    <name evidence="2" type="ORF">EJD98_16165</name>
</gene>
<dbReference type="EMBL" id="RWKA01000008">
    <property type="protein sequence ID" value="TGB41452.1"/>
    <property type="molecule type" value="Genomic_DNA"/>
</dbReference>
<accession>A0A4Z0HSP0</accession>
<proteinExistence type="predicted"/>
<reference evidence="2 3" key="1">
    <citation type="submission" date="2018-12" db="EMBL/GenBank/DDBJ databases">
        <title>Draft genome sequences of Mycolicibacterium peregrinum isolated from a pig with lymphadenitis and from soil on the same Japanese pig farm.</title>
        <authorList>
            <person name="Komatsu T."/>
            <person name="Ohya K."/>
            <person name="Sawai K."/>
            <person name="Odoi J.O."/>
            <person name="Otsu K."/>
            <person name="Ota A."/>
            <person name="Ito T."/>
            <person name="Kawai M."/>
            <person name="Maruyama F."/>
        </authorList>
    </citation>
    <scope>NUCLEOTIDE SEQUENCE [LARGE SCALE GENOMIC DNA]</scope>
    <source>
        <strain evidence="2 3">138</strain>
    </source>
</reference>
<organism evidence="2 3">
    <name type="scientific">Mycolicibacterium peregrinum</name>
    <name type="common">Mycobacterium peregrinum</name>
    <dbReference type="NCBI Taxonomy" id="43304"/>
    <lineage>
        <taxon>Bacteria</taxon>
        <taxon>Bacillati</taxon>
        <taxon>Actinomycetota</taxon>
        <taxon>Actinomycetes</taxon>
        <taxon>Mycobacteriales</taxon>
        <taxon>Mycobacteriaceae</taxon>
        <taxon>Mycolicibacterium</taxon>
    </lineage>
</organism>
<dbReference type="RefSeq" id="WP_135360407.1">
    <property type="nucleotide sequence ID" value="NZ_RWJZ01000005.1"/>
</dbReference>
<name>A0A4Z0HSP0_MYCPR</name>
<evidence type="ECO:0000313" key="3">
    <source>
        <dbReference type="Proteomes" id="UP000297792"/>
    </source>
</evidence>
<feature type="compositionally biased region" description="Polar residues" evidence="1">
    <location>
        <begin position="104"/>
        <end position="113"/>
    </location>
</feature>